<dbReference type="AlphaFoldDB" id="A0AAE3KM27"/>
<evidence type="ECO:0000256" key="2">
    <source>
        <dbReference type="ARBA" id="ARBA00022679"/>
    </source>
</evidence>
<dbReference type="GO" id="GO:0016740">
    <property type="term" value="F:transferase activity"/>
    <property type="evidence" value="ECO:0007669"/>
    <property type="project" value="UniProtKB-KW"/>
</dbReference>
<evidence type="ECO:0000256" key="5">
    <source>
        <dbReference type="ARBA" id="ARBA00023316"/>
    </source>
</evidence>
<dbReference type="GO" id="GO:0018104">
    <property type="term" value="P:peptidoglycan-protein cross-linking"/>
    <property type="evidence" value="ECO:0007669"/>
    <property type="project" value="TreeGrafter"/>
</dbReference>
<evidence type="ECO:0000256" key="3">
    <source>
        <dbReference type="ARBA" id="ARBA00022960"/>
    </source>
</evidence>
<comment type="pathway">
    <text evidence="1 6">Cell wall biogenesis; peptidoglycan biosynthesis.</text>
</comment>
<reference evidence="8" key="1">
    <citation type="submission" date="2022-06" db="EMBL/GenBank/DDBJ databases">
        <title>New cyanobacteria of genus Symplocastrum in benthos of Lake Baikal.</title>
        <authorList>
            <person name="Sorokovikova E."/>
            <person name="Tikhonova I."/>
            <person name="Krasnopeev A."/>
            <person name="Evseev P."/>
            <person name="Gladkikh A."/>
            <person name="Belykh O."/>
        </authorList>
    </citation>
    <scope>NUCLEOTIDE SEQUENCE</scope>
    <source>
        <strain evidence="8">BBK-W-15</strain>
    </source>
</reference>
<dbReference type="InterPro" id="IPR050979">
    <property type="entry name" value="LD-transpeptidase"/>
</dbReference>
<evidence type="ECO:0000256" key="4">
    <source>
        <dbReference type="ARBA" id="ARBA00022984"/>
    </source>
</evidence>
<evidence type="ECO:0000256" key="6">
    <source>
        <dbReference type="PROSITE-ProRule" id="PRU01373"/>
    </source>
</evidence>
<keyword evidence="4 6" id="KW-0573">Peptidoglycan synthesis</keyword>
<evidence type="ECO:0000256" key="1">
    <source>
        <dbReference type="ARBA" id="ARBA00004752"/>
    </source>
</evidence>
<protein>
    <submittedName>
        <fullName evidence="8">L,D-transpeptidase</fullName>
    </submittedName>
</protein>
<dbReference type="GO" id="GO:0071972">
    <property type="term" value="F:peptidoglycan L,D-transpeptidase activity"/>
    <property type="evidence" value="ECO:0007669"/>
    <property type="project" value="TreeGrafter"/>
</dbReference>
<evidence type="ECO:0000313" key="9">
    <source>
        <dbReference type="Proteomes" id="UP001204953"/>
    </source>
</evidence>
<evidence type="ECO:0000259" key="7">
    <source>
        <dbReference type="PROSITE" id="PS52029"/>
    </source>
</evidence>
<dbReference type="GO" id="GO:0005576">
    <property type="term" value="C:extracellular region"/>
    <property type="evidence" value="ECO:0007669"/>
    <property type="project" value="TreeGrafter"/>
</dbReference>
<dbReference type="PANTHER" id="PTHR30582">
    <property type="entry name" value="L,D-TRANSPEPTIDASE"/>
    <property type="match status" value="1"/>
</dbReference>
<feature type="active site" description="Proton donor/acceptor" evidence="6">
    <location>
        <position position="125"/>
    </location>
</feature>
<accession>A0AAE3KM27</accession>
<feature type="active site" description="Nucleophile" evidence="6">
    <location>
        <position position="141"/>
    </location>
</feature>
<feature type="domain" description="L,D-TPase catalytic" evidence="7">
    <location>
        <begin position="52"/>
        <end position="165"/>
    </location>
</feature>
<dbReference type="GO" id="GO:0008360">
    <property type="term" value="P:regulation of cell shape"/>
    <property type="evidence" value="ECO:0007669"/>
    <property type="project" value="UniProtKB-UniRule"/>
</dbReference>
<dbReference type="InterPro" id="IPR005490">
    <property type="entry name" value="LD_TPept_cat_dom"/>
</dbReference>
<dbReference type="SUPFAM" id="SSF141523">
    <property type="entry name" value="L,D-transpeptidase catalytic domain-like"/>
    <property type="match status" value="1"/>
</dbReference>
<sequence>MSSNWVRYAGAFLASTLLTLTVLGISAIPTFAAPLQEEIAERMMELQSSDNRWISVDLTNQRLIAWEGGSQVYAVIISTGKKSTPTRQGVFTIKSKHRTDRMRGEGYDVPNVPYAMYYEGSYAIHGAFWHHRFGTPVSHGCVNVAVNHARWLFDWASVGTPVIIHD</sequence>
<dbReference type="InterPro" id="IPR038063">
    <property type="entry name" value="Transpep_catalytic_dom"/>
</dbReference>
<dbReference type="Proteomes" id="UP001204953">
    <property type="component" value="Unassembled WGS sequence"/>
</dbReference>
<keyword evidence="3 6" id="KW-0133">Cell shape</keyword>
<dbReference type="GO" id="GO:0071555">
    <property type="term" value="P:cell wall organization"/>
    <property type="evidence" value="ECO:0007669"/>
    <property type="project" value="UniProtKB-UniRule"/>
</dbReference>
<comment type="caution">
    <text evidence="8">The sequence shown here is derived from an EMBL/GenBank/DDBJ whole genome shotgun (WGS) entry which is preliminary data.</text>
</comment>
<name>A0AAE3KM27_9CYAN</name>
<keyword evidence="9" id="KW-1185">Reference proteome</keyword>
<dbReference type="PROSITE" id="PS52029">
    <property type="entry name" value="LD_TPASE"/>
    <property type="match status" value="1"/>
</dbReference>
<dbReference type="Pfam" id="PF03734">
    <property type="entry name" value="YkuD"/>
    <property type="match status" value="1"/>
</dbReference>
<organism evidence="8 9">
    <name type="scientific">Limnofasciculus baicalensis BBK-W-15</name>
    <dbReference type="NCBI Taxonomy" id="2699891"/>
    <lineage>
        <taxon>Bacteria</taxon>
        <taxon>Bacillati</taxon>
        <taxon>Cyanobacteriota</taxon>
        <taxon>Cyanophyceae</taxon>
        <taxon>Coleofasciculales</taxon>
        <taxon>Coleofasciculaceae</taxon>
        <taxon>Limnofasciculus</taxon>
        <taxon>Limnofasciculus baicalensis</taxon>
    </lineage>
</organism>
<dbReference type="CDD" id="cd16913">
    <property type="entry name" value="YkuD_like"/>
    <property type="match status" value="1"/>
</dbReference>
<evidence type="ECO:0000313" key="8">
    <source>
        <dbReference type="EMBL" id="MCP2727258.1"/>
    </source>
</evidence>
<dbReference type="PANTHER" id="PTHR30582:SF2">
    <property type="entry name" value="L,D-TRANSPEPTIDASE YCIB-RELATED"/>
    <property type="match status" value="1"/>
</dbReference>
<gene>
    <name evidence="8" type="ORF">NJ959_02065</name>
</gene>
<keyword evidence="5 6" id="KW-0961">Cell wall biogenesis/degradation</keyword>
<proteinExistence type="predicted"/>
<dbReference type="Gene3D" id="2.40.440.10">
    <property type="entry name" value="L,D-transpeptidase catalytic domain-like"/>
    <property type="match status" value="1"/>
</dbReference>
<dbReference type="EMBL" id="JAMZMM010000010">
    <property type="protein sequence ID" value="MCP2727258.1"/>
    <property type="molecule type" value="Genomic_DNA"/>
</dbReference>
<keyword evidence="2" id="KW-0808">Transferase</keyword>